<dbReference type="Proteomes" id="UP000464178">
    <property type="component" value="Chromosome"/>
</dbReference>
<dbReference type="KEGG" id="gms:SOIL9_77390"/>
<dbReference type="GO" id="GO:0015074">
    <property type="term" value="P:DNA integration"/>
    <property type="evidence" value="ECO:0007669"/>
    <property type="project" value="UniProtKB-KW"/>
</dbReference>
<dbReference type="Gene3D" id="1.10.443.10">
    <property type="entry name" value="Intergrase catalytic core"/>
    <property type="match status" value="1"/>
</dbReference>
<dbReference type="InterPro" id="IPR002104">
    <property type="entry name" value="Integrase_catalytic"/>
</dbReference>
<evidence type="ECO:0008006" key="9">
    <source>
        <dbReference type="Google" id="ProtNLM"/>
    </source>
</evidence>
<dbReference type="Pfam" id="PF00589">
    <property type="entry name" value="Phage_integrase"/>
    <property type="match status" value="1"/>
</dbReference>
<evidence type="ECO:0000259" key="5">
    <source>
        <dbReference type="PROSITE" id="PS51898"/>
    </source>
</evidence>
<feature type="domain" description="Core-binding (CB)" evidence="6">
    <location>
        <begin position="109"/>
        <end position="202"/>
    </location>
</feature>
<dbReference type="InterPro" id="IPR011010">
    <property type="entry name" value="DNA_brk_join_enz"/>
</dbReference>
<evidence type="ECO:0000256" key="4">
    <source>
        <dbReference type="PROSITE-ProRule" id="PRU01248"/>
    </source>
</evidence>
<dbReference type="PROSITE" id="PS51898">
    <property type="entry name" value="TYR_RECOMBINASE"/>
    <property type="match status" value="1"/>
</dbReference>
<dbReference type="PROSITE" id="PS51900">
    <property type="entry name" value="CB"/>
    <property type="match status" value="1"/>
</dbReference>
<dbReference type="RefSeq" id="WP_162672550.1">
    <property type="nucleotide sequence ID" value="NZ_LR593886.1"/>
</dbReference>
<dbReference type="InterPro" id="IPR044068">
    <property type="entry name" value="CB"/>
</dbReference>
<dbReference type="CDD" id="cd00397">
    <property type="entry name" value="DNA_BRE_C"/>
    <property type="match status" value="1"/>
</dbReference>
<dbReference type="GO" id="GO:0006310">
    <property type="term" value="P:DNA recombination"/>
    <property type="evidence" value="ECO:0007669"/>
    <property type="project" value="UniProtKB-KW"/>
</dbReference>
<evidence type="ECO:0000256" key="2">
    <source>
        <dbReference type="ARBA" id="ARBA00023125"/>
    </source>
</evidence>
<dbReference type="SUPFAM" id="SSF56349">
    <property type="entry name" value="DNA breaking-rejoining enzymes"/>
    <property type="match status" value="1"/>
</dbReference>
<dbReference type="GO" id="GO:0003677">
    <property type="term" value="F:DNA binding"/>
    <property type="evidence" value="ECO:0007669"/>
    <property type="project" value="UniProtKB-UniRule"/>
</dbReference>
<dbReference type="EMBL" id="LR593886">
    <property type="protein sequence ID" value="VTS01768.1"/>
    <property type="molecule type" value="Genomic_DNA"/>
</dbReference>
<sequence>MAHVHKQTFTKAIPTGAERVTIKGRACVRWRGRTKNWQVGELIPDKPGRCRIESSKWYVTYFDPSVNDTRTVPGYADRAATDALMVTLVRTAERVDAGVLPKEAARPRLTLPELLDRWHRYVRHSGASEDGARRQWRRAQDVCDGLKVTRVSELTPTTVLDWIGTQRVSGGRAPKGKQGKGISSGTAANYIGAIKSFTRWCALVERCEAVDHLSALVKSRDPADLRHVRRALMPVELDRLLSAAQGSTEVIYGLTGTERHALYLVACSTGLRATELSRLEPEHVDVTKNTVTVWRPAKTKTRPADVLPLDADVLKVLKPLLKGRGPLWPNRGKPTQAWWRVGARLVRHDLAAADLPAKDAQGRVFDFHSLRGQFGTDLDRAGVSLVRAQKLMRHSTPDLTAKYYMRPESVEMAADVAKLKRGRKGENRAS</sequence>
<dbReference type="InterPro" id="IPR013762">
    <property type="entry name" value="Integrase-like_cat_sf"/>
</dbReference>
<keyword evidence="8" id="KW-1185">Reference proteome</keyword>
<feature type="domain" description="Tyr recombinase" evidence="5">
    <location>
        <begin position="227"/>
        <end position="418"/>
    </location>
</feature>
<dbReference type="Gene3D" id="1.10.150.130">
    <property type="match status" value="1"/>
</dbReference>
<keyword evidence="2 4" id="KW-0238">DNA-binding</keyword>
<organism evidence="7 8">
    <name type="scientific">Gemmata massiliana</name>
    <dbReference type="NCBI Taxonomy" id="1210884"/>
    <lineage>
        <taxon>Bacteria</taxon>
        <taxon>Pseudomonadati</taxon>
        <taxon>Planctomycetota</taxon>
        <taxon>Planctomycetia</taxon>
        <taxon>Gemmatales</taxon>
        <taxon>Gemmataceae</taxon>
        <taxon>Gemmata</taxon>
    </lineage>
</organism>
<protein>
    <recommendedName>
        <fullName evidence="9">Tyr recombinase domain-containing protein</fullName>
    </recommendedName>
</protein>
<accession>A0A6P2DIK8</accession>
<dbReference type="InterPro" id="IPR010998">
    <property type="entry name" value="Integrase_recombinase_N"/>
</dbReference>
<evidence type="ECO:0000313" key="7">
    <source>
        <dbReference type="EMBL" id="VTS01768.1"/>
    </source>
</evidence>
<dbReference type="AlphaFoldDB" id="A0A6P2DIK8"/>
<gene>
    <name evidence="7" type="ORF">SOIL9_77390</name>
</gene>
<keyword evidence="3" id="KW-0233">DNA recombination</keyword>
<keyword evidence="1" id="KW-0229">DNA integration</keyword>
<dbReference type="PANTHER" id="PTHR30349">
    <property type="entry name" value="PHAGE INTEGRASE-RELATED"/>
    <property type="match status" value="1"/>
</dbReference>
<evidence type="ECO:0000259" key="6">
    <source>
        <dbReference type="PROSITE" id="PS51900"/>
    </source>
</evidence>
<reference evidence="7 8" key="1">
    <citation type="submission" date="2019-05" db="EMBL/GenBank/DDBJ databases">
        <authorList>
            <consortium name="Science for Life Laboratories"/>
        </authorList>
    </citation>
    <scope>NUCLEOTIDE SEQUENCE [LARGE SCALE GENOMIC DNA]</scope>
    <source>
        <strain evidence="7">Soil9</strain>
    </source>
</reference>
<evidence type="ECO:0000256" key="1">
    <source>
        <dbReference type="ARBA" id="ARBA00022908"/>
    </source>
</evidence>
<dbReference type="PANTHER" id="PTHR30349:SF90">
    <property type="entry name" value="TYROSINE RECOMBINASE XERD"/>
    <property type="match status" value="1"/>
</dbReference>
<dbReference type="InterPro" id="IPR050090">
    <property type="entry name" value="Tyrosine_recombinase_XerCD"/>
</dbReference>
<proteinExistence type="predicted"/>
<evidence type="ECO:0000256" key="3">
    <source>
        <dbReference type="ARBA" id="ARBA00023172"/>
    </source>
</evidence>
<name>A0A6P2DIK8_9BACT</name>
<evidence type="ECO:0000313" key="8">
    <source>
        <dbReference type="Proteomes" id="UP000464178"/>
    </source>
</evidence>